<name>A0A1B1B988_9ACTN</name>
<evidence type="ECO:0000313" key="3">
    <source>
        <dbReference type="Proteomes" id="UP000092659"/>
    </source>
</evidence>
<dbReference type="Proteomes" id="UP000092659">
    <property type="component" value="Chromosome"/>
</dbReference>
<dbReference type="EMBL" id="JAGGLP010000021">
    <property type="protein sequence ID" value="MBP2054366.1"/>
    <property type="molecule type" value="Genomic_DNA"/>
</dbReference>
<reference evidence="2 4" key="2">
    <citation type="submission" date="2021-03" db="EMBL/GenBank/DDBJ databases">
        <title>Genomic Encyclopedia of Type Strains, Phase IV (KMG-IV): sequencing the most valuable type-strain genomes for metagenomic binning, comparative biology and taxonomic classification.</title>
        <authorList>
            <person name="Goeker M."/>
        </authorList>
    </citation>
    <scope>NUCLEOTIDE SEQUENCE [LARGE SCALE GENOMIC DNA]</scope>
    <source>
        <strain evidence="2 4">DSM 40499</strain>
    </source>
</reference>
<dbReference type="EMBL" id="CP016279">
    <property type="protein sequence ID" value="ANP55398.1"/>
    <property type="molecule type" value="Genomic_DNA"/>
</dbReference>
<keyword evidence="4" id="KW-1185">Reference proteome</keyword>
<evidence type="ECO:0000313" key="1">
    <source>
        <dbReference type="EMBL" id="ANP55398.1"/>
    </source>
</evidence>
<dbReference type="OrthoDB" id="4318612at2"/>
<sequence>MDGDKDPRHLLIRAHDGPSPLFGTDAPGLPGPDDFTTSVTAGSLGLPGHLAQRLQTWCEARPPGGFTARPALRKHVGQGAEISRAVAAHLGPRWAVRYWDERHRTAKFVCWGCDRMHWTLEAHGHPLPPHPVHITVRGEYKWHPLRADGIGDFAPDDPAAALGLSDGLVAGFYAWAAAVDDALDAWIRHRDDLRHDAECARLEAEGARLAARLADELGPGRTVTYLGC</sequence>
<dbReference type="RefSeq" id="WP_067315092.1">
    <property type="nucleotide sequence ID" value="NZ_CP016279.1"/>
</dbReference>
<gene>
    <name evidence="1" type="ORF">AVL59_42560</name>
    <name evidence="2" type="ORF">J2Z21_007371</name>
</gene>
<reference evidence="1 3" key="1">
    <citation type="submission" date="2016-06" db="EMBL/GenBank/DDBJ databases">
        <title>Complete genome sequence of Streptomyces griseochromogenes ATCC 14511, the Blasticidin S producer.</title>
        <authorList>
            <person name="Wu L."/>
        </authorList>
    </citation>
    <scope>NUCLEOTIDE SEQUENCE [LARGE SCALE GENOMIC DNA]</scope>
    <source>
        <strain evidence="1 3">ATCC 14511</strain>
    </source>
</reference>
<dbReference type="Proteomes" id="UP001519309">
    <property type="component" value="Unassembled WGS sequence"/>
</dbReference>
<dbReference type="AlphaFoldDB" id="A0A1B1B988"/>
<accession>A0A1B1B988</accession>
<dbReference type="KEGG" id="sgs:AVL59_42560"/>
<evidence type="ECO:0000313" key="2">
    <source>
        <dbReference type="EMBL" id="MBP2054366.1"/>
    </source>
</evidence>
<proteinExistence type="predicted"/>
<protein>
    <submittedName>
        <fullName evidence="1">Uncharacterized protein</fullName>
    </submittedName>
</protein>
<evidence type="ECO:0000313" key="4">
    <source>
        <dbReference type="Proteomes" id="UP001519309"/>
    </source>
</evidence>
<organism evidence="1 3">
    <name type="scientific">Streptomyces griseochromogenes</name>
    <dbReference type="NCBI Taxonomy" id="68214"/>
    <lineage>
        <taxon>Bacteria</taxon>
        <taxon>Bacillati</taxon>
        <taxon>Actinomycetota</taxon>
        <taxon>Actinomycetes</taxon>
        <taxon>Kitasatosporales</taxon>
        <taxon>Streptomycetaceae</taxon>
        <taxon>Streptomyces</taxon>
    </lineage>
</organism>